<gene>
    <name evidence="1" type="ORF">HMPREF0658_0650</name>
</gene>
<dbReference type="EMBL" id="AEEI01000023">
    <property type="protein sequence ID" value="EFM02399.1"/>
    <property type="molecule type" value="Genomic_DNA"/>
</dbReference>
<dbReference type="AlphaFoldDB" id="E0NR49"/>
<organism evidence="1 2">
    <name type="scientific">Hoylesella marshii DSM 16973 = JCM 13450</name>
    <dbReference type="NCBI Taxonomy" id="862515"/>
    <lineage>
        <taxon>Bacteria</taxon>
        <taxon>Pseudomonadati</taxon>
        <taxon>Bacteroidota</taxon>
        <taxon>Bacteroidia</taxon>
        <taxon>Bacteroidales</taxon>
        <taxon>Prevotellaceae</taxon>
        <taxon>Hoylesella</taxon>
    </lineage>
</organism>
<protein>
    <submittedName>
        <fullName evidence="1">Uncharacterized protein</fullName>
    </submittedName>
</protein>
<sequence length="40" mass="4477">MQEIRKKMLSAAGKVADLSLYKRHLCHVQTPPVRGTNADL</sequence>
<comment type="caution">
    <text evidence="1">The sequence shown here is derived from an EMBL/GenBank/DDBJ whole genome shotgun (WGS) entry which is preliminary data.</text>
</comment>
<dbReference type="HOGENOM" id="CLU_3294316_0_0_10"/>
<dbReference type="RefSeq" id="WP_006948445.1">
    <property type="nucleotide sequence ID" value="NZ_BAJI01000031.1"/>
</dbReference>
<accession>E0NR49</accession>
<dbReference type="Proteomes" id="UP000004394">
    <property type="component" value="Unassembled WGS sequence"/>
</dbReference>
<evidence type="ECO:0000313" key="1">
    <source>
        <dbReference type="EMBL" id="EFM02399.1"/>
    </source>
</evidence>
<reference evidence="1" key="1">
    <citation type="submission" date="2010-07" db="EMBL/GenBank/DDBJ databases">
        <authorList>
            <person name="Muzny D."/>
            <person name="Qin X."/>
            <person name="Deng J."/>
            <person name="Jiang H."/>
            <person name="Liu Y."/>
            <person name="Qu J."/>
            <person name="Song X.-Z."/>
            <person name="Zhang L."/>
            <person name="Thornton R."/>
            <person name="Coyle M."/>
            <person name="Francisco L."/>
            <person name="Jackson L."/>
            <person name="Javaid M."/>
            <person name="Korchina V."/>
            <person name="Kovar C."/>
            <person name="Mata R."/>
            <person name="Mathew T."/>
            <person name="Ngo R."/>
            <person name="Nguyen L."/>
            <person name="Nguyen N."/>
            <person name="Okwuonu G."/>
            <person name="Ongeri F."/>
            <person name="Pham C."/>
            <person name="Simmons D."/>
            <person name="Wilczek-Boney K."/>
            <person name="Hale W."/>
            <person name="Jakkamsetti A."/>
            <person name="Pham P."/>
            <person name="Ruth R."/>
            <person name="San Lucas F."/>
            <person name="Warren J."/>
            <person name="Zhang J."/>
            <person name="Zhao Z."/>
            <person name="Zhou C."/>
            <person name="Zhu D."/>
            <person name="Lee S."/>
            <person name="Bess C."/>
            <person name="Blankenburg K."/>
            <person name="Forbes L."/>
            <person name="Fu Q."/>
            <person name="Gubbala S."/>
            <person name="Hirani K."/>
            <person name="Jayaseelan J.C."/>
            <person name="Lara F."/>
            <person name="Munidasa M."/>
            <person name="Palculict T."/>
            <person name="Patil S."/>
            <person name="Pu L.-L."/>
            <person name="Saada N."/>
            <person name="Tang L."/>
            <person name="Weissenberger G."/>
            <person name="Zhu Y."/>
            <person name="Hemphill L."/>
            <person name="Shang Y."/>
            <person name="Youmans B."/>
            <person name="Ayvaz T."/>
            <person name="Ross M."/>
            <person name="Santibanez J."/>
            <person name="Aqrawi P."/>
            <person name="Gross S."/>
            <person name="Joshi V."/>
            <person name="Fowler G."/>
            <person name="Nazareth L."/>
            <person name="Reid J."/>
            <person name="Worley K."/>
            <person name="Petrosino J."/>
            <person name="Highlander S."/>
            <person name="Gibbs R."/>
        </authorList>
    </citation>
    <scope>NUCLEOTIDE SEQUENCE [LARGE SCALE GENOMIC DNA]</scope>
    <source>
        <strain evidence="1">DSM 16973</strain>
    </source>
</reference>
<name>E0NR49_9BACT</name>
<dbReference type="BioCyc" id="PMAR862515-HMP:GMOO-663-MONOMER"/>
<evidence type="ECO:0000313" key="2">
    <source>
        <dbReference type="Proteomes" id="UP000004394"/>
    </source>
</evidence>
<keyword evidence="2" id="KW-1185">Reference proteome</keyword>
<dbReference type="STRING" id="862515.HMPREF0658_0650"/>
<proteinExistence type="predicted"/>